<comment type="caution">
    <text evidence="4">The sequence shown here is derived from an EMBL/GenBank/DDBJ whole genome shotgun (WGS) entry which is preliminary data.</text>
</comment>
<evidence type="ECO:0000256" key="2">
    <source>
        <dbReference type="SAM" id="MobiDB-lite"/>
    </source>
</evidence>
<protein>
    <submittedName>
        <fullName evidence="4">DUF1992 domain-containing protein</fullName>
    </submittedName>
</protein>
<evidence type="ECO:0000256" key="1">
    <source>
        <dbReference type="SAM" id="Coils"/>
    </source>
</evidence>
<reference evidence="4 5" key="1">
    <citation type="submission" date="2021-01" db="EMBL/GenBank/DDBJ databases">
        <title>Streptomyces acididurans sp. nov., isolated from a peat swamp forest soil.</title>
        <authorList>
            <person name="Chantavorakit T."/>
            <person name="Duangmal K."/>
        </authorList>
    </citation>
    <scope>NUCLEOTIDE SEQUENCE [LARGE SCALE GENOMIC DNA]</scope>
    <source>
        <strain evidence="4 5">KK5PA1</strain>
    </source>
</reference>
<dbReference type="Pfam" id="PF09350">
    <property type="entry name" value="DJC28_CD"/>
    <property type="match status" value="1"/>
</dbReference>
<evidence type="ECO:0000259" key="3">
    <source>
        <dbReference type="Pfam" id="PF09350"/>
    </source>
</evidence>
<evidence type="ECO:0000313" key="4">
    <source>
        <dbReference type="EMBL" id="MBM9505799.1"/>
    </source>
</evidence>
<evidence type="ECO:0000313" key="5">
    <source>
        <dbReference type="Proteomes" id="UP000749040"/>
    </source>
</evidence>
<dbReference type="EMBL" id="JADKYB010000007">
    <property type="protein sequence ID" value="MBM9505799.1"/>
    <property type="molecule type" value="Genomic_DNA"/>
</dbReference>
<feature type="compositionally biased region" description="Basic and acidic residues" evidence="2">
    <location>
        <begin position="129"/>
        <end position="145"/>
    </location>
</feature>
<dbReference type="Proteomes" id="UP000749040">
    <property type="component" value="Unassembled WGS sequence"/>
</dbReference>
<proteinExistence type="predicted"/>
<organism evidence="4 5">
    <name type="scientific">Actinacidiphila acididurans</name>
    <dbReference type="NCBI Taxonomy" id="2784346"/>
    <lineage>
        <taxon>Bacteria</taxon>
        <taxon>Bacillati</taxon>
        <taxon>Actinomycetota</taxon>
        <taxon>Actinomycetes</taxon>
        <taxon>Kitasatosporales</taxon>
        <taxon>Streptomycetaceae</taxon>
        <taxon>Actinacidiphila</taxon>
    </lineage>
</organism>
<keyword evidence="5" id="KW-1185">Reference proteome</keyword>
<gene>
    <name evidence="4" type="ORF">ITX44_14795</name>
</gene>
<feature type="domain" description="DnaJ homologue subfamily C member 28 conserved" evidence="3">
    <location>
        <begin position="14"/>
        <end position="80"/>
    </location>
</feature>
<keyword evidence="1" id="KW-0175">Coiled coil</keyword>
<feature type="coiled-coil region" evidence="1">
    <location>
        <begin position="66"/>
        <end position="106"/>
    </location>
</feature>
<dbReference type="InterPro" id="IPR018961">
    <property type="entry name" value="DnaJ_homolog_subfam-C_membr-28"/>
</dbReference>
<accession>A0ABS2TR45</accession>
<sequence>MTERKPPGVPFESWVDKQIREAEARGEFASLAGAGKPLPSLDEPYDEMWWIRGKMRSEGLAYLPPALRLRKEAEDAMAAVAEARSERRVREILAEINEKIEAALRRPPPGPLLNLKPFDVERIVVRWREEREDRNRAQGDGDGRDSNQAQGDQDGGRTQGGGEDGGHAV</sequence>
<name>A0ABS2TR45_9ACTN</name>
<feature type="region of interest" description="Disordered" evidence="2">
    <location>
        <begin position="129"/>
        <end position="169"/>
    </location>
</feature>